<feature type="domain" description="C2H2-type" evidence="14">
    <location>
        <begin position="526"/>
        <end position="553"/>
    </location>
</feature>
<feature type="domain" description="C2H2-type" evidence="14">
    <location>
        <begin position="471"/>
        <end position="498"/>
    </location>
</feature>
<dbReference type="PROSITE" id="PS50157">
    <property type="entry name" value="ZINC_FINGER_C2H2_2"/>
    <property type="match status" value="8"/>
</dbReference>
<proteinExistence type="inferred from homology"/>
<evidence type="ECO:0000256" key="7">
    <source>
        <dbReference type="ARBA" id="ARBA00023015"/>
    </source>
</evidence>
<feature type="domain" description="C2H2-type" evidence="14">
    <location>
        <begin position="388"/>
        <end position="415"/>
    </location>
</feature>
<evidence type="ECO:0000256" key="4">
    <source>
        <dbReference type="ARBA" id="ARBA00022737"/>
    </source>
</evidence>
<keyword evidence="16" id="KW-1185">Reference proteome</keyword>
<evidence type="ECO:0000256" key="12">
    <source>
        <dbReference type="PROSITE-ProRule" id="PRU00042"/>
    </source>
</evidence>
<evidence type="ECO:0000256" key="6">
    <source>
        <dbReference type="ARBA" id="ARBA00022833"/>
    </source>
</evidence>
<evidence type="ECO:0000256" key="2">
    <source>
        <dbReference type="ARBA" id="ARBA00006991"/>
    </source>
</evidence>
<dbReference type="GO" id="GO:0000978">
    <property type="term" value="F:RNA polymerase II cis-regulatory region sequence-specific DNA binding"/>
    <property type="evidence" value="ECO:0007669"/>
    <property type="project" value="TreeGrafter"/>
</dbReference>
<evidence type="ECO:0000256" key="8">
    <source>
        <dbReference type="ARBA" id="ARBA00023125"/>
    </source>
</evidence>
<reference evidence="15" key="1">
    <citation type="submission" date="2021-06" db="EMBL/GenBank/DDBJ databases">
        <authorList>
            <consortium name="Wellcome Sanger Institute Data Sharing"/>
        </authorList>
    </citation>
    <scope>NUCLEOTIDE SEQUENCE [LARGE SCALE GENOMIC DNA]</scope>
</reference>
<dbReference type="Proteomes" id="UP000694620">
    <property type="component" value="Chromosome 12"/>
</dbReference>
<dbReference type="FunFam" id="3.30.160.60:FF:000759">
    <property type="entry name" value="zinc finger protein 16"/>
    <property type="match status" value="1"/>
</dbReference>
<dbReference type="Gene3D" id="3.30.160.60">
    <property type="entry name" value="Classic Zinc Finger"/>
    <property type="match status" value="8"/>
</dbReference>
<dbReference type="FunFam" id="3.30.160.60:FF:000634">
    <property type="entry name" value="Zinc finger X-chromosomal protein"/>
    <property type="match status" value="1"/>
</dbReference>
<feature type="compositionally biased region" description="Polar residues" evidence="13">
    <location>
        <begin position="128"/>
        <end position="137"/>
    </location>
</feature>
<dbReference type="Ensembl" id="ENSECRT00000029935.1">
    <property type="protein sequence ID" value="ENSECRP00000029317.1"/>
    <property type="gene ID" value="ENSECRG00000019883.1"/>
</dbReference>
<name>A0A8C4TBY7_ERPCA</name>
<reference evidence="15" key="3">
    <citation type="submission" date="2025-09" db="UniProtKB">
        <authorList>
            <consortium name="Ensembl"/>
        </authorList>
    </citation>
    <scope>IDENTIFICATION</scope>
</reference>
<dbReference type="AlphaFoldDB" id="A0A8C4TBY7"/>
<dbReference type="RefSeq" id="XP_028671145.1">
    <property type="nucleotide sequence ID" value="XM_028815312.2"/>
</dbReference>
<dbReference type="FunFam" id="3.30.160.60:FF:000135">
    <property type="entry name" value="Zinc finger protein 358"/>
    <property type="match status" value="1"/>
</dbReference>
<comment type="similarity">
    <text evidence="2">Belongs to the krueppel C2H2-type zinc-finger protein family.</text>
</comment>
<feature type="compositionally biased region" description="Polar residues" evidence="13">
    <location>
        <begin position="284"/>
        <end position="296"/>
    </location>
</feature>
<accession>A0A8C4TBY7</accession>
<dbReference type="PANTHER" id="PTHR23235:SF120">
    <property type="entry name" value="KRUPPEL-LIKE FACTOR 15"/>
    <property type="match status" value="1"/>
</dbReference>
<dbReference type="GeneID" id="114662028"/>
<dbReference type="FunFam" id="3.30.160.60:FF:000965">
    <property type="entry name" value="Neurotrophin receptor-interacting factor homolog"/>
    <property type="match status" value="1"/>
</dbReference>
<dbReference type="Pfam" id="PF00096">
    <property type="entry name" value="zf-C2H2"/>
    <property type="match status" value="6"/>
</dbReference>
<dbReference type="GeneTree" id="ENSGT00940000154446"/>
<dbReference type="SUPFAM" id="SSF57667">
    <property type="entry name" value="beta-beta-alpha zinc fingers"/>
    <property type="match status" value="5"/>
</dbReference>
<evidence type="ECO:0000256" key="5">
    <source>
        <dbReference type="ARBA" id="ARBA00022771"/>
    </source>
</evidence>
<dbReference type="FunFam" id="3.30.160.60:FF:000145">
    <property type="entry name" value="Zinc finger protein 574"/>
    <property type="match status" value="1"/>
</dbReference>
<feature type="region of interest" description="Disordered" evidence="13">
    <location>
        <begin position="245"/>
        <end position="296"/>
    </location>
</feature>
<evidence type="ECO:0000313" key="15">
    <source>
        <dbReference type="Ensembl" id="ENSECRP00000029317.1"/>
    </source>
</evidence>
<dbReference type="FunFam" id="3.30.160.60:FF:000358">
    <property type="entry name" value="zinc finger protein 24"/>
    <property type="match status" value="1"/>
</dbReference>
<feature type="region of interest" description="Disordered" evidence="13">
    <location>
        <begin position="114"/>
        <end position="160"/>
    </location>
</feature>
<dbReference type="PROSITE" id="PS00028">
    <property type="entry name" value="ZINC_FINGER_C2H2_1"/>
    <property type="match status" value="8"/>
</dbReference>
<evidence type="ECO:0000256" key="10">
    <source>
        <dbReference type="ARBA" id="ARBA00023242"/>
    </source>
</evidence>
<dbReference type="GO" id="GO:0000981">
    <property type="term" value="F:DNA-binding transcription factor activity, RNA polymerase II-specific"/>
    <property type="evidence" value="ECO:0007669"/>
    <property type="project" value="TreeGrafter"/>
</dbReference>
<feature type="domain" description="C2H2-type" evidence="14">
    <location>
        <begin position="416"/>
        <end position="443"/>
    </location>
</feature>
<dbReference type="InterPro" id="IPR036236">
    <property type="entry name" value="Znf_C2H2_sf"/>
</dbReference>
<evidence type="ECO:0000256" key="9">
    <source>
        <dbReference type="ARBA" id="ARBA00023163"/>
    </source>
</evidence>
<dbReference type="SMART" id="SM00355">
    <property type="entry name" value="ZnF_C2H2"/>
    <property type="match status" value="8"/>
</dbReference>
<keyword evidence="6" id="KW-0862">Zinc</keyword>
<evidence type="ECO:0000256" key="3">
    <source>
        <dbReference type="ARBA" id="ARBA00022723"/>
    </source>
</evidence>
<evidence type="ECO:0000259" key="14">
    <source>
        <dbReference type="PROSITE" id="PS50157"/>
    </source>
</evidence>
<feature type="domain" description="C2H2-type" evidence="14">
    <location>
        <begin position="360"/>
        <end position="387"/>
    </location>
</feature>
<protein>
    <recommendedName>
        <fullName evidence="11">Zinc finger protein 865</fullName>
    </recommendedName>
</protein>
<keyword evidence="3" id="KW-0479">Metal-binding</keyword>
<sequence>MTYEIFSAAFKAHLAVTIERETRATSQAVLLRISDFMDGGLEAQLEKLRGKFVKSGAEIEHHLRLTIEEVVLAAMEAIVTEFTNHVEQRFSAFQSEMAAKKMKKDVEGLKLQPNACRSSPITGRANGAANTPQTQRLGATETGRVEDSPCSTEDSHDEMFDMDQEPCDQEQQGNNVVSKVHQRCVQTDITSCDLGAEPKTEPKVEPETIELQFFPENEQEAVQDTQIPSDSVELSADAVLCEKLRGEKNTPGRQQKDQSTSTSFPPVTSDVTSPHGRSSHMKQETTPQDKNTKKSTSQMNILNCLQGRVQPLVKLSRIDADENMMNAQGSCYSRTDYGKRFRDKEIQQVHSKEHKTKSSYICSLCNKTFDWKHHLKNHMRTHSGEKPFSCDLCGKMFAQAANLYHHLTTHTTERPHTCTVCGKHFKQKHYLEQHKKCHTGEKRFACSDCGKRFTQKYYLVQHQKIHAGDAPHCDICGKNFSNIKYFAQHQRIHTGEQPFFCQECGKGFSLRQSFHRHLQYHSNKVFVCTECGKSFTHKDSLQKHHLIHTGEKPFCCSTCGKCFAQKVNLRKHEKVHAKEDYSGDLD</sequence>
<dbReference type="GO" id="GO:0008270">
    <property type="term" value="F:zinc ion binding"/>
    <property type="evidence" value="ECO:0007669"/>
    <property type="project" value="UniProtKB-KW"/>
</dbReference>
<keyword evidence="9" id="KW-0804">Transcription</keyword>
<gene>
    <name evidence="15" type="primary">LOC114662028</name>
</gene>
<feature type="domain" description="C2H2-type" evidence="14">
    <location>
        <begin position="499"/>
        <end position="526"/>
    </location>
</feature>
<feature type="compositionally biased region" description="Polar residues" evidence="13">
    <location>
        <begin position="257"/>
        <end position="276"/>
    </location>
</feature>
<organism evidence="15 16">
    <name type="scientific">Erpetoichthys calabaricus</name>
    <name type="common">Rope fish</name>
    <name type="synonym">Calamoichthys calabaricus</name>
    <dbReference type="NCBI Taxonomy" id="27687"/>
    <lineage>
        <taxon>Eukaryota</taxon>
        <taxon>Metazoa</taxon>
        <taxon>Chordata</taxon>
        <taxon>Craniata</taxon>
        <taxon>Vertebrata</taxon>
        <taxon>Euteleostomi</taxon>
        <taxon>Actinopterygii</taxon>
        <taxon>Polypteriformes</taxon>
        <taxon>Polypteridae</taxon>
        <taxon>Erpetoichthys</taxon>
    </lineage>
</organism>
<feature type="compositionally biased region" description="Basic and acidic residues" evidence="13">
    <location>
        <begin position="245"/>
        <end position="256"/>
    </location>
</feature>
<dbReference type="FunFam" id="3.30.160.60:FF:000446">
    <property type="entry name" value="Zinc finger protein"/>
    <property type="match status" value="1"/>
</dbReference>
<keyword evidence="4" id="KW-0677">Repeat</keyword>
<reference evidence="15" key="2">
    <citation type="submission" date="2025-08" db="UniProtKB">
        <authorList>
            <consortium name="Ensembl"/>
        </authorList>
    </citation>
    <scope>IDENTIFICATION</scope>
</reference>
<evidence type="ECO:0000256" key="13">
    <source>
        <dbReference type="SAM" id="MobiDB-lite"/>
    </source>
</evidence>
<dbReference type="GO" id="GO:0005634">
    <property type="term" value="C:nucleus"/>
    <property type="evidence" value="ECO:0007669"/>
    <property type="project" value="UniProtKB-SubCell"/>
</dbReference>
<evidence type="ECO:0000313" key="16">
    <source>
        <dbReference type="Proteomes" id="UP000694620"/>
    </source>
</evidence>
<dbReference type="FunFam" id="3.30.160.60:FF:000100">
    <property type="entry name" value="Zinc finger 45-like"/>
    <property type="match status" value="1"/>
</dbReference>
<dbReference type="InterPro" id="IPR013087">
    <property type="entry name" value="Znf_C2H2_type"/>
</dbReference>
<keyword evidence="8" id="KW-0238">DNA-binding</keyword>
<comment type="subcellular location">
    <subcellularLocation>
        <location evidence="1">Nucleus</location>
    </subcellularLocation>
</comment>
<feature type="compositionally biased region" description="Basic and acidic residues" evidence="13">
    <location>
        <begin position="143"/>
        <end position="159"/>
    </location>
</feature>
<keyword evidence="10" id="KW-0539">Nucleus</keyword>
<evidence type="ECO:0000256" key="1">
    <source>
        <dbReference type="ARBA" id="ARBA00004123"/>
    </source>
</evidence>
<evidence type="ECO:0000256" key="11">
    <source>
        <dbReference type="ARBA" id="ARBA00068876"/>
    </source>
</evidence>
<dbReference type="PANTHER" id="PTHR23235">
    <property type="entry name" value="KRUEPPEL-LIKE TRANSCRIPTION FACTOR"/>
    <property type="match status" value="1"/>
</dbReference>
<keyword evidence="7" id="KW-0805">Transcription regulation</keyword>
<feature type="domain" description="C2H2-type" evidence="14">
    <location>
        <begin position="554"/>
        <end position="581"/>
    </location>
</feature>
<feature type="domain" description="C2H2-type" evidence="14">
    <location>
        <begin position="444"/>
        <end position="471"/>
    </location>
</feature>
<keyword evidence="5 12" id="KW-0863">Zinc-finger</keyword>